<feature type="transmembrane region" description="Helical" evidence="6">
    <location>
        <begin position="295"/>
        <end position="316"/>
    </location>
</feature>
<keyword evidence="2 6" id="KW-0812">Transmembrane</keyword>
<keyword evidence="3 6" id="KW-1133">Transmembrane helix</keyword>
<dbReference type="CDD" id="cd01044">
    <property type="entry name" value="Ferritin_CCC1_N"/>
    <property type="match status" value="1"/>
</dbReference>
<dbReference type="EMBL" id="AKFS01000299">
    <property type="protein sequence ID" value="EJF35809.1"/>
    <property type="molecule type" value="Genomic_DNA"/>
</dbReference>
<proteinExistence type="predicted"/>
<sequence length="380" mass="39350">MASSQPPPGPSQDGAAVPSRAQIRRWRKHLAEERMEARTYRDLSERRTGEERAVLLALEDAERRHEEYWLARLGERALPAPKPPLRTRAAAVLAHLFGTIFILAMAQRAEQRSFRDADDVPAHMQADEHIHAEVIRSLAARSRETLAGTFRAAVFGANDGLVSNLALVLGVAATGMAPGLVLTTGVAGLLAGALSMAAGEWVSVISQRELLDASIPDPGANRAVSDLDVDANELALVFRARGESPEEADAHAAQVFARISAPATGESGSIAVRAVFAGSQAEAGAGEQIGTPAKAALSSFVFFTVGALIPLIPYIAGLSGVTAIMCAAAVVGCALLGTGGVVGVLSGQAPAPRALRQLAIGYGAAAVTYLLGLAFGTTAG</sequence>
<keyword evidence="4 6" id="KW-0472">Membrane</keyword>
<dbReference type="Proteomes" id="UP000004578">
    <property type="component" value="Unassembled WGS sequence"/>
</dbReference>
<dbReference type="Pfam" id="PF01988">
    <property type="entry name" value="VIT1"/>
    <property type="match status" value="1"/>
</dbReference>
<dbReference type="OrthoDB" id="9789677at2"/>
<reference evidence="7 8" key="1">
    <citation type="submission" date="2012-05" db="EMBL/GenBank/DDBJ databases">
        <authorList>
            <person name="Harkins D.M."/>
            <person name="Madupu R."/>
            <person name="Durkin A.S."/>
            <person name="Torralba M."/>
            <person name="Methe B."/>
            <person name="Sutton G.G."/>
            <person name="Nelson K.E."/>
        </authorList>
    </citation>
    <scope>NUCLEOTIDE SEQUENCE [LARGE SCALE GENOMIC DNA]</scope>
    <source>
        <strain evidence="7 8">F0490</strain>
    </source>
</reference>
<dbReference type="GO" id="GO:0030026">
    <property type="term" value="P:intracellular manganese ion homeostasis"/>
    <property type="evidence" value="ECO:0007669"/>
    <property type="project" value="InterPro"/>
</dbReference>
<dbReference type="GO" id="GO:0005384">
    <property type="term" value="F:manganese ion transmembrane transporter activity"/>
    <property type="evidence" value="ECO:0007669"/>
    <property type="project" value="InterPro"/>
</dbReference>
<comment type="subcellular location">
    <subcellularLocation>
        <location evidence="1">Endomembrane system</location>
        <topology evidence="1">Multi-pass membrane protein</topology>
    </subcellularLocation>
</comment>
<feature type="transmembrane region" description="Helical" evidence="6">
    <location>
        <begin position="322"/>
        <end position="346"/>
    </location>
</feature>
<dbReference type="AlphaFoldDB" id="J0MNK2"/>
<evidence type="ECO:0000313" key="8">
    <source>
        <dbReference type="Proteomes" id="UP000004578"/>
    </source>
</evidence>
<organism evidence="7 8">
    <name type="scientific">Schaalia georgiae F0490</name>
    <dbReference type="NCBI Taxonomy" id="1125717"/>
    <lineage>
        <taxon>Bacteria</taxon>
        <taxon>Bacillati</taxon>
        <taxon>Actinomycetota</taxon>
        <taxon>Actinomycetes</taxon>
        <taxon>Actinomycetales</taxon>
        <taxon>Actinomycetaceae</taxon>
        <taxon>Schaalia</taxon>
    </lineage>
</organism>
<evidence type="ECO:0000256" key="2">
    <source>
        <dbReference type="ARBA" id="ARBA00022692"/>
    </source>
</evidence>
<accession>J0MNK2</accession>
<dbReference type="PANTHER" id="PTHR31851">
    <property type="entry name" value="FE(2+)/MN(2+) TRANSPORTER PCL1"/>
    <property type="match status" value="1"/>
</dbReference>
<dbReference type="InterPro" id="IPR008217">
    <property type="entry name" value="Ccc1_fam"/>
</dbReference>
<dbReference type="RefSeq" id="WP_005872592.1">
    <property type="nucleotide sequence ID" value="NZ_AKFS01000299.1"/>
</dbReference>
<evidence type="ECO:0000256" key="4">
    <source>
        <dbReference type="ARBA" id="ARBA00023136"/>
    </source>
</evidence>
<evidence type="ECO:0000256" key="1">
    <source>
        <dbReference type="ARBA" id="ARBA00004127"/>
    </source>
</evidence>
<keyword evidence="8" id="KW-1185">Reference proteome</keyword>
<protein>
    <submittedName>
        <fullName evidence="7">VIT family protein</fullName>
    </submittedName>
</protein>
<feature type="region of interest" description="Disordered" evidence="5">
    <location>
        <begin position="1"/>
        <end position="21"/>
    </location>
</feature>
<name>J0MNK2_9ACTO</name>
<feature type="transmembrane region" description="Helical" evidence="6">
    <location>
        <begin position="89"/>
        <end position="106"/>
    </location>
</feature>
<feature type="compositionally biased region" description="Pro residues" evidence="5">
    <location>
        <begin position="1"/>
        <end position="10"/>
    </location>
</feature>
<dbReference type="PATRIC" id="fig|1125717.3.peg.1928"/>
<evidence type="ECO:0000256" key="6">
    <source>
        <dbReference type="SAM" id="Phobius"/>
    </source>
</evidence>
<evidence type="ECO:0000313" key="7">
    <source>
        <dbReference type="EMBL" id="EJF35809.1"/>
    </source>
</evidence>
<dbReference type="GO" id="GO:0012505">
    <property type="term" value="C:endomembrane system"/>
    <property type="evidence" value="ECO:0007669"/>
    <property type="project" value="UniProtKB-SubCell"/>
</dbReference>
<feature type="transmembrane region" description="Helical" evidence="6">
    <location>
        <begin position="358"/>
        <end position="379"/>
    </location>
</feature>
<evidence type="ECO:0000256" key="3">
    <source>
        <dbReference type="ARBA" id="ARBA00022989"/>
    </source>
</evidence>
<evidence type="ECO:0000256" key="5">
    <source>
        <dbReference type="SAM" id="MobiDB-lite"/>
    </source>
</evidence>
<dbReference type="InterPro" id="IPR039376">
    <property type="entry name" value="Ferritin_CCC1_N"/>
</dbReference>
<comment type="caution">
    <text evidence="7">The sequence shown here is derived from an EMBL/GenBank/DDBJ whole genome shotgun (WGS) entry which is preliminary data.</text>
</comment>
<gene>
    <name evidence="7" type="ORF">HMPREF1317_0334</name>
</gene>